<dbReference type="OrthoDB" id="680899at2"/>
<evidence type="ECO:0000313" key="2">
    <source>
        <dbReference type="Proteomes" id="UP000288227"/>
    </source>
</evidence>
<dbReference type="AlphaFoldDB" id="A0A401U9M2"/>
<evidence type="ECO:0000313" key="1">
    <source>
        <dbReference type="EMBL" id="GCC51585.1"/>
    </source>
</evidence>
<accession>A0A401U9M2</accession>
<gene>
    <name evidence="1" type="ORF">SanaruYs_18110</name>
</gene>
<proteinExistence type="predicted"/>
<dbReference type="EMBL" id="BHXQ01000003">
    <property type="protein sequence ID" value="GCC51585.1"/>
    <property type="molecule type" value="Genomic_DNA"/>
</dbReference>
<organism evidence="1 2">
    <name type="scientific">Chryseotalea sanaruensis</name>
    <dbReference type="NCBI Taxonomy" id="2482724"/>
    <lineage>
        <taxon>Bacteria</taxon>
        <taxon>Pseudomonadati</taxon>
        <taxon>Bacteroidota</taxon>
        <taxon>Cytophagia</taxon>
        <taxon>Cytophagales</taxon>
        <taxon>Chryseotaleaceae</taxon>
        <taxon>Chryseotalea</taxon>
    </lineage>
</organism>
<name>A0A401U9M2_9BACT</name>
<reference evidence="1 2" key="1">
    <citation type="submission" date="2018-11" db="EMBL/GenBank/DDBJ databases">
        <title>Chryseotalea sanarue gen. nov., sp., nov., a member of the family Cytophagaceae, isolated from a brackish lake in Hamamatsu Japan.</title>
        <authorList>
            <person name="Maejima Y."/>
            <person name="Iino T."/>
            <person name="Muraguchi Y."/>
            <person name="Fukuda K."/>
            <person name="Ohkuma M."/>
            <person name="Moriuchi R."/>
            <person name="Dohra H."/>
            <person name="Kimbara K."/>
            <person name="Shintani M."/>
        </authorList>
    </citation>
    <scope>NUCLEOTIDE SEQUENCE [LARGE SCALE GENOMIC DNA]</scope>
    <source>
        <strain evidence="1 2">Ys</strain>
    </source>
</reference>
<protein>
    <submittedName>
        <fullName evidence="1">Uncharacterized protein</fullName>
    </submittedName>
</protein>
<sequence>MNIEELLSSIDQQRGSKIHEFKLIHGTFKAEDAKRILLEMLNNKVNFHCRQIHRIQEHSGGNTTPSEIRMNELLDTIEVLKKVLLHAEKNNLDIKINCPITIELI</sequence>
<dbReference type="Proteomes" id="UP000288227">
    <property type="component" value="Unassembled WGS sequence"/>
</dbReference>
<dbReference type="RefSeq" id="WP_127122241.1">
    <property type="nucleotide sequence ID" value="NZ_BHXQ01000003.1"/>
</dbReference>
<comment type="caution">
    <text evidence="1">The sequence shown here is derived from an EMBL/GenBank/DDBJ whole genome shotgun (WGS) entry which is preliminary data.</text>
</comment>
<keyword evidence="2" id="KW-1185">Reference proteome</keyword>